<organism evidence="4 5">
    <name type="scientific">Enterobacter quasiroggenkampii</name>
    <dbReference type="NCBI Taxonomy" id="2497436"/>
    <lineage>
        <taxon>Bacteria</taxon>
        <taxon>Pseudomonadati</taxon>
        <taxon>Pseudomonadota</taxon>
        <taxon>Gammaproteobacteria</taxon>
        <taxon>Enterobacterales</taxon>
        <taxon>Enterobacteriaceae</taxon>
        <taxon>Enterobacter</taxon>
    </lineage>
</organism>
<dbReference type="InterPro" id="IPR006315">
    <property type="entry name" value="OM_autotransptr_brl_dom"/>
</dbReference>
<dbReference type="PRINTS" id="PR01484">
    <property type="entry name" value="PRTACTNFAMLY"/>
</dbReference>
<dbReference type="InterPro" id="IPR051551">
    <property type="entry name" value="Autotransporter_adhesion"/>
</dbReference>
<dbReference type="Gene3D" id="2.40.128.130">
    <property type="entry name" value="Autotransporter beta-domain"/>
    <property type="match status" value="1"/>
</dbReference>
<dbReference type="Pfam" id="PF03212">
    <property type="entry name" value="Pertactin"/>
    <property type="match status" value="1"/>
</dbReference>
<dbReference type="Pfam" id="PF03797">
    <property type="entry name" value="Autotransporter"/>
    <property type="match status" value="1"/>
</dbReference>
<dbReference type="InterPro" id="IPR036709">
    <property type="entry name" value="Autotransporte_beta_dom_sf"/>
</dbReference>
<feature type="compositionally biased region" description="Gly residues" evidence="2">
    <location>
        <begin position="530"/>
        <end position="549"/>
    </location>
</feature>
<dbReference type="SMART" id="SM00869">
    <property type="entry name" value="Autotransporter"/>
    <property type="match status" value="1"/>
</dbReference>
<dbReference type="EMBL" id="CP110533">
    <property type="protein sequence ID" value="WFC84532.1"/>
    <property type="molecule type" value="Genomic_DNA"/>
</dbReference>
<reference evidence="4 5" key="1">
    <citation type="submission" date="2022-10" db="EMBL/GenBank/DDBJ databases">
        <title>Dissemination of Carbapenem-producing Enterobacteriaceae in the natural water sources, Central Thailand.</title>
        <authorList>
            <person name="Songsaeng W."/>
            <person name="Prapasarakul N."/>
            <person name="Am-In N."/>
            <person name="Wongsurawat T."/>
            <person name="Sirichokchatchawan W."/>
        </authorList>
    </citation>
    <scope>NUCLEOTIDE SEQUENCE [LARGE SCALE GENOMIC DNA]</scope>
    <source>
        <strain evidence="4 5">WS12-3</strain>
    </source>
</reference>
<dbReference type="SUPFAM" id="SSF103515">
    <property type="entry name" value="Autotransporter"/>
    <property type="match status" value="1"/>
</dbReference>
<protein>
    <submittedName>
        <fullName evidence="4">Autotransporter outer membrane beta-barrel domain-containing protein</fullName>
    </submittedName>
</protein>
<dbReference type="SUPFAM" id="SSF51126">
    <property type="entry name" value="Pectin lyase-like"/>
    <property type="match status" value="1"/>
</dbReference>
<keyword evidence="1" id="KW-0732">Signal</keyword>
<evidence type="ECO:0000259" key="3">
    <source>
        <dbReference type="PROSITE" id="PS51208"/>
    </source>
</evidence>
<dbReference type="InterPro" id="IPR030930">
    <property type="entry name" value="AIDA"/>
</dbReference>
<dbReference type="Proteomes" id="UP001219309">
    <property type="component" value="Chromosome"/>
</dbReference>
<proteinExistence type="predicted"/>
<dbReference type="PANTHER" id="PTHR35037:SF7">
    <property type="entry name" value="AUTOTRANSPORTER"/>
    <property type="match status" value="1"/>
</dbReference>
<gene>
    <name evidence="4" type="ORF">OM418_10080</name>
</gene>
<name>A0ABY8E5S6_9ENTR</name>
<dbReference type="Gene3D" id="2.160.20.20">
    <property type="match status" value="1"/>
</dbReference>
<feature type="region of interest" description="Disordered" evidence="2">
    <location>
        <begin position="526"/>
        <end position="557"/>
    </location>
</feature>
<dbReference type="InterPro" id="IPR011050">
    <property type="entry name" value="Pectin_lyase_fold/virulence"/>
</dbReference>
<evidence type="ECO:0000256" key="1">
    <source>
        <dbReference type="ARBA" id="ARBA00022729"/>
    </source>
</evidence>
<feature type="domain" description="Autotransporter" evidence="3">
    <location>
        <begin position="590"/>
        <end position="858"/>
    </location>
</feature>
<dbReference type="PROSITE" id="PS51208">
    <property type="entry name" value="AUTOTRANSPORTER"/>
    <property type="match status" value="1"/>
</dbReference>
<evidence type="ECO:0000313" key="4">
    <source>
        <dbReference type="EMBL" id="WFC84532.1"/>
    </source>
</evidence>
<sequence length="858" mass="89011">MRFKAKPIAIFIGTFFTGFSVDLVAGQNNYHVEESMWVEGVILDEDNDYQYVAGTVENTVIDAGHQKITQRGVAYNTIINGGKQSIVINGTSNTIAINSGGTLEIDGAGATSNDVTINDGGTQLLTSGTTNNTIINKGGTMYVGGSLDSTGAIANSTTVDGGVQIIGKTGTANDTTVSGGTQYVYADGVANGTSIITEGTNNGTQSVQGGVANNTVVNGISANISVSDGGIANNVTVKRGNAVVGTSSGYRGDGSINGINLTGRYASLLVTNGGTASNVLIDGGKQTVNGADATTDTVRLMSGSQVLVYGGTASHTYIEGGKQIVKANSKTINTTIISGQSLLETGALAEGTTSVHQNGELLMEAGARATDVSLDGGILSITDLNDNTSSLTPAQVDTLTMSGGTVSFLRDSEGEFAALNITELNGTGNFLFNSSLAERNSNFVTIEQGSGHFGIAVSDSGKEISDHTDLTVNLIHEQGGDIDFEMVTASGRSTRAVDGGTYMYTLFSQQNKDGLNGGNVWYLGAMTDEPGGGENPGGGDNGNTGGNGNGSKKPMTTPATDAILAMSNAGLNVIHSELDGLRTYRTNLDKTGPESNVWGHYLGSKNNIDTSNGAAYQLNQNGMEIGADTRADFERGSLVTGAFMSYSDNKVKHDRGGKSKIDSYGLGLYATWFDASGFYVDGVVKGNRLNNKLSAVMTNGGKTSGDWKQYALSTAVEGGYQLDLKDDVSITPYGRLAFVQMTSEDVKLSNGMKGNTGTPRSVTGEAGAKIAGKFNIGSTEFKPYLSAAVVQEFANSNEVTINERNRFDNNVKGTSGKYGLGASVNVGKDVTLYGEANYRQGSQIETPIQGVAGVRIGF</sequence>
<dbReference type="RefSeq" id="WP_277718745.1">
    <property type="nucleotide sequence ID" value="NZ_CP110533.1"/>
</dbReference>
<accession>A0ABY8E5S6</accession>
<dbReference type="InterPro" id="IPR005546">
    <property type="entry name" value="Autotransporte_beta"/>
</dbReference>
<dbReference type="InterPro" id="IPR003991">
    <property type="entry name" value="Pertactin_virulence_factor"/>
</dbReference>
<dbReference type="InterPro" id="IPR004899">
    <property type="entry name" value="Pertactin_central"/>
</dbReference>
<dbReference type="InterPro" id="IPR012332">
    <property type="entry name" value="Autotransporter_pectin_lyase_C"/>
</dbReference>
<dbReference type="NCBIfam" id="TIGR04415">
    <property type="entry name" value="O_hepto_targRPT"/>
    <property type="match status" value="2"/>
</dbReference>
<dbReference type="PANTHER" id="PTHR35037">
    <property type="entry name" value="C-TERMINAL REGION OF AIDA-LIKE PROTEIN"/>
    <property type="match status" value="1"/>
</dbReference>
<evidence type="ECO:0000256" key="2">
    <source>
        <dbReference type="SAM" id="MobiDB-lite"/>
    </source>
</evidence>
<dbReference type="NCBIfam" id="TIGR01414">
    <property type="entry name" value="autotrans_barl"/>
    <property type="match status" value="1"/>
</dbReference>
<keyword evidence="5" id="KW-1185">Reference proteome</keyword>
<evidence type="ECO:0000313" key="5">
    <source>
        <dbReference type="Proteomes" id="UP001219309"/>
    </source>
</evidence>